<dbReference type="PROSITE" id="PS51257">
    <property type="entry name" value="PROKAR_LIPOPROTEIN"/>
    <property type="match status" value="1"/>
</dbReference>
<evidence type="ECO:0000313" key="3">
    <source>
        <dbReference type="Proteomes" id="UP001501343"/>
    </source>
</evidence>
<evidence type="ECO:0000313" key="2">
    <source>
        <dbReference type="EMBL" id="GAA1939162.1"/>
    </source>
</evidence>
<reference evidence="3" key="1">
    <citation type="journal article" date="2019" name="Int. J. Syst. Evol. Microbiol.">
        <title>The Global Catalogue of Microorganisms (GCM) 10K type strain sequencing project: providing services to taxonomists for standard genome sequencing and annotation.</title>
        <authorList>
            <consortium name="The Broad Institute Genomics Platform"/>
            <consortium name="The Broad Institute Genome Sequencing Center for Infectious Disease"/>
            <person name="Wu L."/>
            <person name="Ma J."/>
        </authorList>
    </citation>
    <scope>NUCLEOTIDE SEQUENCE [LARGE SCALE GENOMIC DNA]</scope>
    <source>
        <strain evidence="3">JCM 14900</strain>
    </source>
</reference>
<dbReference type="RefSeq" id="WP_248152435.1">
    <property type="nucleotide sequence ID" value="NZ_BAAAOF010000008.1"/>
</dbReference>
<dbReference type="Proteomes" id="UP001501343">
    <property type="component" value="Unassembled WGS sequence"/>
</dbReference>
<protein>
    <recommendedName>
        <fullName evidence="4">DNA modification methylase</fullName>
    </recommendedName>
</protein>
<feature type="chain" id="PRO_5045632971" description="DNA modification methylase" evidence="1">
    <location>
        <begin position="26"/>
        <end position="157"/>
    </location>
</feature>
<sequence>MKPRLIASIVVGVAVLLGTSGCTFMTPQSTEIQYSAAEGVNVYKSGPLQVRNAFIVANEDGTEGNFIAAIVNDTDDRHTLTVEIGPEGDTIRKTIRVPANSVLSLGSDETEPILIEGVEMLPGADIPGFFTSGDGEGALVSLPILDGKLEYLADLVP</sequence>
<keyword evidence="1" id="KW-0732">Signal</keyword>
<dbReference type="EMBL" id="BAAAOF010000008">
    <property type="protein sequence ID" value="GAA1939162.1"/>
    <property type="molecule type" value="Genomic_DNA"/>
</dbReference>
<evidence type="ECO:0008006" key="4">
    <source>
        <dbReference type="Google" id="ProtNLM"/>
    </source>
</evidence>
<feature type="signal peptide" evidence="1">
    <location>
        <begin position="1"/>
        <end position="25"/>
    </location>
</feature>
<proteinExistence type="predicted"/>
<comment type="caution">
    <text evidence="2">The sequence shown here is derived from an EMBL/GenBank/DDBJ whole genome shotgun (WGS) entry which is preliminary data.</text>
</comment>
<gene>
    <name evidence="2" type="ORF">GCM10009775_34070</name>
</gene>
<keyword evidence="3" id="KW-1185">Reference proteome</keyword>
<evidence type="ECO:0000256" key="1">
    <source>
        <dbReference type="SAM" id="SignalP"/>
    </source>
</evidence>
<organism evidence="2 3">
    <name type="scientific">Microbacterium aoyamense</name>
    <dbReference type="NCBI Taxonomy" id="344166"/>
    <lineage>
        <taxon>Bacteria</taxon>
        <taxon>Bacillati</taxon>
        <taxon>Actinomycetota</taxon>
        <taxon>Actinomycetes</taxon>
        <taxon>Micrococcales</taxon>
        <taxon>Microbacteriaceae</taxon>
        <taxon>Microbacterium</taxon>
    </lineage>
</organism>
<accession>A0ABP5BAV6</accession>
<name>A0ABP5BAV6_9MICO</name>